<keyword evidence="1" id="KW-0175">Coiled coil</keyword>
<dbReference type="OrthoDB" id="346463at2759"/>
<feature type="region of interest" description="Disordered" evidence="2">
    <location>
        <begin position="149"/>
        <end position="201"/>
    </location>
</feature>
<feature type="coiled-coil region" evidence="1">
    <location>
        <begin position="684"/>
        <end position="945"/>
    </location>
</feature>
<keyword evidence="4" id="KW-1185">Reference proteome</keyword>
<feature type="compositionally biased region" description="Acidic residues" evidence="2">
    <location>
        <begin position="421"/>
        <end position="435"/>
    </location>
</feature>
<dbReference type="OMA" id="ESYQRAW"/>
<reference evidence="3" key="2">
    <citation type="submission" date="2013-10" db="EMBL/GenBank/DDBJ databases">
        <authorList>
            <person name="Aslett M."/>
        </authorList>
    </citation>
    <scope>NUCLEOTIDE SEQUENCE [LARGE SCALE GENOMIC DNA]</scope>
    <source>
        <strain evidence="3">Weybridge</strain>
    </source>
</reference>
<feature type="region of interest" description="Disordered" evidence="2">
    <location>
        <begin position="1"/>
        <end position="125"/>
    </location>
</feature>
<feature type="region of interest" description="Disordered" evidence="2">
    <location>
        <begin position="613"/>
        <end position="642"/>
    </location>
</feature>
<gene>
    <name evidence="3" type="ORF">EMWEY_00030480</name>
</gene>
<evidence type="ECO:0000313" key="3">
    <source>
        <dbReference type="EMBL" id="CDJ60440.1"/>
    </source>
</evidence>
<feature type="compositionally biased region" description="Acidic residues" evidence="2">
    <location>
        <begin position="162"/>
        <end position="173"/>
    </location>
</feature>
<dbReference type="AlphaFoldDB" id="U6MFK5"/>
<feature type="coiled-coil region" evidence="1">
    <location>
        <begin position="974"/>
        <end position="1029"/>
    </location>
</feature>
<dbReference type="RefSeq" id="XP_013337090.1">
    <property type="nucleotide sequence ID" value="XM_013481636.1"/>
</dbReference>
<dbReference type="VEuPathDB" id="ToxoDB:EMWEY_00030480"/>
<feature type="compositionally biased region" description="Low complexity" evidence="2">
    <location>
        <begin position="16"/>
        <end position="46"/>
    </location>
</feature>
<feature type="compositionally biased region" description="Low complexity" evidence="2">
    <location>
        <begin position="288"/>
        <end position="304"/>
    </location>
</feature>
<feature type="region of interest" description="Disordered" evidence="2">
    <location>
        <begin position="253"/>
        <end position="446"/>
    </location>
</feature>
<proteinExistence type="predicted"/>
<feature type="compositionally biased region" description="Acidic residues" evidence="2">
    <location>
        <begin position="332"/>
        <end position="375"/>
    </location>
</feature>
<organism evidence="3 4">
    <name type="scientific">Eimeria maxima</name>
    <name type="common">Coccidian parasite</name>
    <dbReference type="NCBI Taxonomy" id="5804"/>
    <lineage>
        <taxon>Eukaryota</taxon>
        <taxon>Sar</taxon>
        <taxon>Alveolata</taxon>
        <taxon>Apicomplexa</taxon>
        <taxon>Conoidasida</taxon>
        <taxon>Coccidia</taxon>
        <taxon>Eucoccidiorida</taxon>
        <taxon>Eimeriorina</taxon>
        <taxon>Eimeriidae</taxon>
        <taxon>Eimeria</taxon>
    </lineage>
</organism>
<feature type="non-terminal residue" evidence="3">
    <location>
        <position position="1161"/>
    </location>
</feature>
<evidence type="ECO:0000256" key="1">
    <source>
        <dbReference type="SAM" id="Coils"/>
    </source>
</evidence>
<dbReference type="EMBL" id="HG721851">
    <property type="protein sequence ID" value="CDJ60440.1"/>
    <property type="molecule type" value="Genomic_DNA"/>
</dbReference>
<feature type="coiled-coil region" evidence="1">
    <location>
        <begin position="579"/>
        <end position="606"/>
    </location>
</feature>
<accession>U6MFK5</accession>
<evidence type="ECO:0000256" key="2">
    <source>
        <dbReference type="SAM" id="MobiDB-lite"/>
    </source>
</evidence>
<name>U6MFK5_EIMMA</name>
<feature type="compositionally biased region" description="Acidic residues" evidence="2">
    <location>
        <begin position="396"/>
        <end position="409"/>
    </location>
</feature>
<reference evidence="3" key="1">
    <citation type="submission" date="2013-10" db="EMBL/GenBank/DDBJ databases">
        <title>Genomic analysis of the causative agents of coccidiosis in chickens.</title>
        <authorList>
            <person name="Reid A.J."/>
            <person name="Blake D."/>
            <person name="Billington K."/>
            <person name="Browne H."/>
            <person name="Dunn M."/>
            <person name="Hung S."/>
            <person name="Kawahara F."/>
            <person name="Miranda-Saavedra D."/>
            <person name="Mourier T."/>
            <person name="Nagra H."/>
            <person name="Otto T.D."/>
            <person name="Rawlings N."/>
            <person name="Sanchez A."/>
            <person name="Sanders M."/>
            <person name="Subramaniam C."/>
            <person name="Tay Y."/>
            <person name="Dear P."/>
            <person name="Doerig C."/>
            <person name="Gruber A."/>
            <person name="Parkinson J."/>
            <person name="Shirley M."/>
            <person name="Wan K.L."/>
            <person name="Berriman M."/>
            <person name="Tomley F."/>
            <person name="Pain A."/>
        </authorList>
    </citation>
    <scope>NUCLEOTIDE SEQUENCE [LARGE SCALE GENOMIC DNA]</scope>
    <source>
        <strain evidence="3">Weybridge</strain>
    </source>
</reference>
<dbReference type="Proteomes" id="UP000030763">
    <property type="component" value="Unassembled WGS sequence"/>
</dbReference>
<evidence type="ECO:0000313" key="4">
    <source>
        <dbReference type="Proteomes" id="UP000030763"/>
    </source>
</evidence>
<dbReference type="GeneID" id="25337034"/>
<sequence length="1161" mass="130632">MPTSNRLSPRQEESSASRSLTSSSYSFSLSGSYSSGNSSRSSTSSAPASVDGVLNPGVDETPQRRPYVPPKVLRTKNVPPGKRPLPKRTPFPNGASDGLSAGTAGRGGVAGPLEPKVDPAPSRKDQLAALQSQLLMSRAAIGQRWKEALRSAESSAFSHDSEIDELEDLDSSEGSEAATPASTEKGVIRKEADDGISSVGSSLTASAARQDLLQLLQREMSSSSSDLLNEDGSQILNLTASDFIDDLKADFAPHESGEIRPSSPVEETIMPRPLRKMKLRLFQEDHPASSSSSDGGSDESVASVRWRQMPSRETSVPGELDEDLHDSYDDATAGEDEESEEEEEGEEEEEEDEEEEEEEEEEEDEEEEEEGESDDEKPSVSLPQDGKGAGGTYTNEDIDGEGDIEEERTEQDAALELTAPAEDEPQMIWEFEEQEDKLQPPQPKKTIVVRRPMKAADMEVEERLEVDACQEDFDRREMADRIIYEYTDDPLTPQMERLKAERVKLAEWARHLRGGKTFKEGERPAGYRPPLMRQPVLRGVGMTFPQTVVDRPLTEDLEPRGEGIEERLMQRALLPSTKVWQMEQRAKRLQQQTAQQRQQLELLQAALRKKIEANTNPAGSTAEADSSGARSTTEATEATDGLSPRSVELKLYEQQCVYLGSQLEEEHEFCEAYRAELGRVVLNNMALKKQHEDAMEALKQREAAERKERAEHLQAEEQLRDLQDRIEAETNKSLIERSCRQQRDQQATMLQQRYSQLLHYLQEAEEKRSSFEDGLRVAQSRAQKAEALLQTKEAELAYARRCLETLDVQMLEKEVQRRKERDRANAAERQVEDLRVSLAAKEQEISELIKSSKGSATLLEKEQQEHLKTREALAAAQAAMKHQTSEAQSPHMQKHTLDSLRKLARDFEAISAEAEEEEHDLEIWHKEVEERRAKALSILEAAERSAIAVFSKLDQGAADASAMEALRQARQEEVAMLEHEFEKAGKQRKKLESELQQREEETAELRHQIASLTRKLQRQAQKNRRIARRVIRSASAFGRSSRRTVCQELRTMRVGGVVEMLTKSTNRRPEPRYVKMFKRGVVMWSEDLEGRRGFKKSDQFAVSDIIGIDFGTSSSAFLWSLQAVKGGKGSASEFSYPWRCFTVRTLKDTYEFRAKSDEVAQ</sequence>
<protein>
    <submittedName>
        <fullName evidence="3">Uncharacterized protein</fullName>
    </submittedName>
</protein>
<feature type="compositionally biased region" description="Basic and acidic residues" evidence="2">
    <location>
        <begin position="115"/>
        <end position="125"/>
    </location>
</feature>